<dbReference type="SFLD" id="SFLDS00003">
    <property type="entry name" value="Haloacid_Dehalogenase"/>
    <property type="match status" value="1"/>
</dbReference>
<keyword evidence="2" id="KW-1185">Reference proteome</keyword>
<dbReference type="EMBL" id="BAAAYG010000011">
    <property type="protein sequence ID" value="GAA3287444.1"/>
    <property type="molecule type" value="Genomic_DNA"/>
</dbReference>
<dbReference type="PANTHER" id="PTHR43481:SF4">
    <property type="entry name" value="GLYCEROL-1-PHOSPHATE PHOSPHOHYDROLASE 1-RELATED"/>
    <property type="match status" value="1"/>
</dbReference>
<dbReference type="SFLD" id="SFLDG01129">
    <property type="entry name" value="C1.5:_HAD__Beta-PGM__Phosphata"/>
    <property type="match status" value="1"/>
</dbReference>
<accession>A0ABP6RGS7</accession>
<dbReference type="InterPro" id="IPR051806">
    <property type="entry name" value="HAD-like_SPP"/>
</dbReference>
<dbReference type="RefSeq" id="WP_344721695.1">
    <property type="nucleotide sequence ID" value="NZ_BAAAYG010000011.1"/>
</dbReference>
<keyword evidence="1" id="KW-0378">Hydrolase</keyword>
<dbReference type="InterPro" id="IPR023214">
    <property type="entry name" value="HAD_sf"/>
</dbReference>
<proteinExistence type="predicted"/>
<dbReference type="InterPro" id="IPR023198">
    <property type="entry name" value="PGP-like_dom2"/>
</dbReference>
<name>A0ABP6RGS7_9MICC</name>
<dbReference type="NCBIfam" id="TIGR01509">
    <property type="entry name" value="HAD-SF-IA-v3"/>
    <property type="match status" value="1"/>
</dbReference>
<comment type="caution">
    <text evidence="1">The sequence shown here is derived from an EMBL/GenBank/DDBJ whole genome shotgun (WGS) entry which is preliminary data.</text>
</comment>
<sequence>MTAAETAPQTSDASPRSFTVAAALLDMDGTLVDSSAAVERVWLRWAEPFGLDPEHVLRIAHGRQGHETMAILLPDRPMEQNIEDNRRLLAAEEVETDGIVEIAGAAALLAGLERLPHALVTSASLGLARARMAAAGLAVPEHRVTAEDVSASKPDPEGFLRAARRLGVDPADTVVFEDSPVGVQAGLAAGATVIGVGAGAAAHGPTHAVEDLTGVSVAADAAGRLRITLG</sequence>
<dbReference type="Proteomes" id="UP001501736">
    <property type="component" value="Unassembled WGS sequence"/>
</dbReference>
<dbReference type="InterPro" id="IPR006439">
    <property type="entry name" value="HAD-SF_hydro_IA"/>
</dbReference>
<gene>
    <name evidence="1" type="ORF">GCM10020260_23990</name>
</gene>
<dbReference type="Gene3D" id="1.10.150.240">
    <property type="entry name" value="Putative phosphatase, domain 2"/>
    <property type="match status" value="1"/>
</dbReference>
<dbReference type="GO" id="GO:0016787">
    <property type="term" value="F:hydrolase activity"/>
    <property type="evidence" value="ECO:0007669"/>
    <property type="project" value="UniProtKB-KW"/>
</dbReference>
<reference evidence="2" key="1">
    <citation type="journal article" date="2019" name="Int. J. Syst. Evol. Microbiol.">
        <title>The Global Catalogue of Microorganisms (GCM) 10K type strain sequencing project: providing services to taxonomists for standard genome sequencing and annotation.</title>
        <authorList>
            <consortium name="The Broad Institute Genomics Platform"/>
            <consortium name="The Broad Institute Genome Sequencing Center for Infectious Disease"/>
            <person name="Wu L."/>
            <person name="Ma J."/>
        </authorList>
    </citation>
    <scope>NUCLEOTIDE SEQUENCE [LARGE SCALE GENOMIC DNA]</scope>
    <source>
        <strain evidence="2">JCM 11483</strain>
    </source>
</reference>
<organism evidence="1 2">
    <name type="scientific">Nesterenkonia halobia</name>
    <dbReference type="NCBI Taxonomy" id="37922"/>
    <lineage>
        <taxon>Bacteria</taxon>
        <taxon>Bacillati</taxon>
        <taxon>Actinomycetota</taxon>
        <taxon>Actinomycetes</taxon>
        <taxon>Micrococcales</taxon>
        <taxon>Micrococcaceae</taxon>
        <taxon>Nesterenkonia</taxon>
    </lineage>
</organism>
<dbReference type="SUPFAM" id="SSF56784">
    <property type="entry name" value="HAD-like"/>
    <property type="match status" value="1"/>
</dbReference>
<dbReference type="InterPro" id="IPR036412">
    <property type="entry name" value="HAD-like_sf"/>
</dbReference>
<protein>
    <submittedName>
        <fullName evidence="1">HAD family hydrolase</fullName>
    </submittedName>
</protein>
<dbReference type="Pfam" id="PF00702">
    <property type="entry name" value="Hydrolase"/>
    <property type="match status" value="1"/>
</dbReference>
<dbReference type="Gene3D" id="3.40.50.1000">
    <property type="entry name" value="HAD superfamily/HAD-like"/>
    <property type="match status" value="1"/>
</dbReference>
<evidence type="ECO:0000313" key="1">
    <source>
        <dbReference type="EMBL" id="GAA3287444.1"/>
    </source>
</evidence>
<dbReference type="PANTHER" id="PTHR43481">
    <property type="entry name" value="FRUCTOSE-1-PHOSPHATE PHOSPHATASE"/>
    <property type="match status" value="1"/>
</dbReference>
<evidence type="ECO:0000313" key="2">
    <source>
        <dbReference type="Proteomes" id="UP001501736"/>
    </source>
</evidence>